<gene>
    <name evidence="4" type="ORF">ACFPOC_11400</name>
</gene>
<keyword evidence="1" id="KW-0812">Transmembrane</keyword>
<accession>A0ABW0SDI9</accession>
<feature type="domain" description="DUF4394" evidence="3">
    <location>
        <begin position="65"/>
        <end position="251"/>
    </location>
</feature>
<sequence>MPSRLIAASVTLASLGLAGAAGAATTGLGYALGDNGATLVTIGDLADPTSLSGIALSTADGLDLALSELTARPSTGGLYGYSSATNGYYLVDPATGVATEQAIGPGINEGAGAGFDFNNVIDAARLVTTNDDNFVFDPKAVPATLTQATDLFYVAGDPNEGANPSVFANAYTNAVPNASANVQYVLDSGTDSLALLGNNAGTLTTVSRLFLDGTALDFSAVGGLDILSLAEGDNTAYALLSLGGAQSLYSFLLPGAGGRADLNFLGSLGTTYGSLTGLAVASAPAPVPLPAAGLLLGGALLGLGALRARRVRA</sequence>
<feature type="signal peptide" evidence="2">
    <location>
        <begin position="1"/>
        <end position="23"/>
    </location>
</feature>
<protein>
    <submittedName>
        <fullName evidence="4">DUF4394 domain-containing protein</fullName>
    </submittedName>
</protein>
<feature type="transmembrane region" description="Helical" evidence="1">
    <location>
        <begin position="287"/>
        <end position="306"/>
    </location>
</feature>
<dbReference type="RefSeq" id="WP_209839689.1">
    <property type="nucleotide sequence ID" value="NZ_JAGGJP010000005.1"/>
</dbReference>
<keyword evidence="1" id="KW-0472">Membrane</keyword>
<dbReference type="Proteomes" id="UP001596056">
    <property type="component" value="Unassembled WGS sequence"/>
</dbReference>
<evidence type="ECO:0000313" key="5">
    <source>
        <dbReference type="Proteomes" id="UP001596056"/>
    </source>
</evidence>
<proteinExistence type="predicted"/>
<comment type="caution">
    <text evidence="4">The sequence shown here is derived from an EMBL/GenBank/DDBJ whole genome shotgun (WGS) entry which is preliminary data.</text>
</comment>
<evidence type="ECO:0000259" key="3">
    <source>
        <dbReference type="Pfam" id="PF14339"/>
    </source>
</evidence>
<evidence type="ECO:0000256" key="1">
    <source>
        <dbReference type="SAM" id="Phobius"/>
    </source>
</evidence>
<reference evidence="5" key="1">
    <citation type="journal article" date="2019" name="Int. J. Syst. Evol. Microbiol.">
        <title>The Global Catalogue of Microorganisms (GCM) 10K type strain sequencing project: providing services to taxonomists for standard genome sequencing and annotation.</title>
        <authorList>
            <consortium name="The Broad Institute Genomics Platform"/>
            <consortium name="The Broad Institute Genome Sequencing Center for Infectious Disease"/>
            <person name="Wu L."/>
            <person name="Ma J."/>
        </authorList>
    </citation>
    <scope>NUCLEOTIDE SEQUENCE [LARGE SCALE GENOMIC DNA]</scope>
    <source>
        <strain evidence="5">KACC 11588</strain>
    </source>
</reference>
<organism evidence="4 5">
    <name type="scientific">Rubellimicrobium aerolatum</name>
    <dbReference type="NCBI Taxonomy" id="490979"/>
    <lineage>
        <taxon>Bacteria</taxon>
        <taxon>Pseudomonadati</taxon>
        <taxon>Pseudomonadota</taxon>
        <taxon>Alphaproteobacteria</taxon>
        <taxon>Rhodobacterales</taxon>
        <taxon>Roseobacteraceae</taxon>
        <taxon>Rubellimicrobium</taxon>
    </lineage>
</organism>
<evidence type="ECO:0000256" key="2">
    <source>
        <dbReference type="SAM" id="SignalP"/>
    </source>
</evidence>
<keyword evidence="1" id="KW-1133">Transmembrane helix</keyword>
<feature type="chain" id="PRO_5045731886" evidence="2">
    <location>
        <begin position="24"/>
        <end position="313"/>
    </location>
</feature>
<dbReference type="InterPro" id="IPR025507">
    <property type="entry name" value="DUF4394"/>
</dbReference>
<evidence type="ECO:0000313" key="4">
    <source>
        <dbReference type="EMBL" id="MFC5567016.1"/>
    </source>
</evidence>
<keyword evidence="2" id="KW-0732">Signal</keyword>
<name>A0ABW0SDI9_9RHOB</name>
<keyword evidence="5" id="KW-1185">Reference proteome</keyword>
<dbReference type="Pfam" id="PF14339">
    <property type="entry name" value="DUF4394"/>
    <property type="match status" value="1"/>
</dbReference>
<dbReference type="EMBL" id="JBHSNA010000009">
    <property type="protein sequence ID" value="MFC5567016.1"/>
    <property type="molecule type" value="Genomic_DNA"/>
</dbReference>